<sequence length="421" mass="50100">MNEVDNSILSAFEDNDIERRFVADCNEVIHFKLVRSQDDIESEEVEFQPEMSHQVFGKTEKIFGYNDLKIDMYYTAGWLRTYINISFKEKIDPSVIGLPADNVIEILSKFLEHDYFENIDLFVNSLKEESKFKPSGSLIDSISVNENGCKNIYEVYHVHVSNTDNNFFEGYYQRLQRFLIWYIDGASFVDVDDDRWNYFIMYEKYTTKENESAYAVTGLTTVYEYYAYPNNKRPRISQMLILPPFQNQGLAVHLMNSMYKFYSTDKNVIDITVEDPTDGCQAIRDFIDLCRCENLPCFSNENLKKGYKKEIENELREKFQIHKKQARRIYEILLLRTINKANEEEYKNYRIQVKNRLNAPFQKMNSTMRRMNYTFKPDEVKEVAVLQKPEVRFNTLKNLYDELEKQYEHVLERFENRAVSV</sequence>
<dbReference type="GO" id="GO:0004402">
    <property type="term" value="F:histone acetyltransferase activity"/>
    <property type="evidence" value="ECO:0007669"/>
    <property type="project" value="UniProtKB-UniRule"/>
</dbReference>
<feature type="site" description="Interaction with histone H4 N-terminus" evidence="12">
    <location>
        <position position="196"/>
    </location>
</feature>
<proteinExistence type="inferred from homology"/>
<dbReference type="InterPro" id="IPR048776">
    <property type="entry name" value="HAT1_C"/>
</dbReference>
<dbReference type="EMBL" id="JBBCAQ010000027">
    <property type="protein sequence ID" value="KAK7586005.1"/>
    <property type="molecule type" value="Genomic_DNA"/>
</dbReference>
<evidence type="ECO:0000256" key="2">
    <source>
        <dbReference type="ARBA" id="ARBA00010543"/>
    </source>
</evidence>
<feature type="region of interest" description="Interaction with histone H4 N-terminus" evidence="11">
    <location>
        <begin position="223"/>
        <end position="225"/>
    </location>
</feature>
<keyword evidence="7 9" id="KW-0012">Acyltransferase</keyword>
<dbReference type="PIRSF" id="PIRSF038084">
    <property type="entry name" value="HAT-B_cat"/>
    <property type="match status" value="1"/>
</dbReference>
<evidence type="ECO:0000256" key="4">
    <source>
        <dbReference type="ARBA" id="ARBA00021268"/>
    </source>
</evidence>
<dbReference type="PANTHER" id="PTHR12046">
    <property type="entry name" value="HISTONE ACETYLTRANSFERASE TYPE B CATALYTIC SUBUNIT"/>
    <property type="match status" value="1"/>
</dbReference>
<feature type="domain" description="Histone acetyltransferase type B catalytic subunit C-terminal" evidence="14">
    <location>
        <begin position="284"/>
        <end position="335"/>
    </location>
</feature>
<evidence type="ECO:0000256" key="8">
    <source>
        <dbReference type="ARBA" id="ARBA00048017"/>
    </source>
</evidence>
<dbReference type="Pfam" id="PF10394">
    <property type="entry name" value="Hat1_N"/>
    <property type="match status" value="1"/>
</dbReference>
<dbReference type="SUPFAM" id="SSF55729">
    <property type="entry name" value="Acyl-CoA N-acyltransferases (Nat)"/>
    <property type="match status" value="1"/>
</dbReference>
<dbReference type="InterPro" id="IPR037113">
    <property type="entry name" value="Hat1_N_sf"/>
</dbReference>
<evidence type="ECO:0000256" key="10">
    <source>
        <dbReference type="PIRSR" id="PIRSR038084-1"/>
    </source>
</evidence>
<accession>A0AAN9TDW5</accession>
<evidence type="ECO:0000256" key="7">
    <source>
        <dbReference type="ARBA" id="ARBA00023315"/>
    </source>
</evidence>
<dbReference type="Proteomes" id="UP001367676">
    <property type="component" value="Unassembled WGS sequence"/>
</dbReference>
<name>A0AAN9TDW5_9HEMI</name>
<comment type="similarity">
    <text evidence="2 9">Belongs to the HAT1 family.</text>
</comment>
<dbReference type="EC" id="2.3.1.48" evidence="3 9"/>
<reference evidence="15 16" key="1">
    <citation type="submission" date="2024-03" db="EMBL/GenBank/DDBJ databases">
        <title>Adaptation during the transition from Ophiocordyceps entomopathogen to insect associate is accompanied by gene loss and intensified selection.</title>
        <authorList>
            <person name="Ward C.M."/>
            <person name="Onetto C.A."/>
            <person name="Borneman A.R."/>
        </authorList>
    </citation>
    <scope>NUCLEOTIDE SEQUENCE [LARGE SCALE GENOMIC DNA]</scope>
    <source>
        <strain evidence="15">AWRI1</strain>
        <tissue evidence="15">Single Adult Female</tissue>
    </source>
</reference>
<dbReference type="Gene3D" id="3.90.360.10">
    <property type="entry name" value="Histone acetyl transferase 1 (HAT1), N-terminal domain"/>
    <property type="match status" value="1"/>
</dbReference>
<evidence type="ECO:0000259" key="13">
    <source>
        <dbReference type="Pfam" id="PF10394"/>
    </source>
</evidence>
<feature type="domain" description="Histone acetyl transferase HAT1 N-terminal" evidence="13">
    <location>
        <begin position="22"/>
        <end position="184"/>
    </location>
</feature>
<keyword evidence="5 9" id="KW-0808">Transferase</keyword>
<evidence type="ECO:0000256" key="6">
    <source>
        <dbReference type="ARBA" id="ARBA00023242"/>
    </source>
</evidence>
<comment type="caution">
    <text evidence="15">The sequence shown here is derived from an EMBL/GenBank/DDBJ whole genome shotgun (WGS) entry which is preliminary data.</text>
</comment>
<dbReference type="InterPro" id="IPR017380">
    <property type="entry name" value="Hist_AcTrfase_B-typ_cat-su"/>
</dbReference>
<evidence type="ECO:0000256" key="1">
    <source>
        <dbReference type="ARBA" id="ARBA00004123"/>
    </source>
</evidence>
<dbReference type="GO" id="GO:0042393">
    <property type="term" value="F:histone binding"/>
    <property type="evidence" value="ECO:0007669"/>
    <property type="project" value="InterPro"/>
</dbReference>
<dbReference type="Pfam" id="PF21183">
    <property type="entry name" value="HAT1_C"/>
    <property type="match status" value="1"/>
</dbReference>
<dbReference type="Gene3D" id="3.40.630.30">
    <property type="match status" value="1"/>
</dbReference>
<evidence type="ECO:0000256" key="3">
    <source>
        <dbReference type="ARBA" id="ARBA00013184"/>
    </source>
</evidence>
<dbReference type="InterPro" id="IPR013523">
    <property type="entry name" value="Hist_AcTrfase_HAT1_C"/>
</dbReference>
<organism evidence="15 16">
    <name type="scientific">Parthenolecanium corni</name>
    <dbReference type="NCBI Taxonomy" id="536013"/>
    <lineage>
        <taxon>Eukaryota</taxon>
        <taxon>Metazoa</taxon>
        <taxon>Ecdysozoa</taxon>
        <taxon>Arthropoda</taxon>
        <taxon>Hexapoda</taxon>
        <taxon>Insecta</taxon>
        <taxon>Pterygota</taxon>
        <taxon>Neoptera</taxon>
        <taxon>Paraneoptera</taxon>
        <taxon>Hemiptera</taxon>
        <taxon>Sternorrhyncha</taxon>
        <taxon>Coccoidea</taxon>
        <taxon>Coccidae</taxon>
        <taxon>Parthenolecanium</taxon>
    </lineage>
</organism>
<keyword evidence="6" id="KW-0539">Nucleus</keyword>
<dbReference type="GO" id="GO:0000781">
    <property type="term" value="C:chromosome, telomeric region"/>
    <property type="evidence" value="ECO:0007669"/>
    <property type="project" value="GOC"/>
</dbReference>
<comment type="subcellular location">
    <subcellularLocation>
        <location evidence="1">Nucleus</location>
    </subcellularLocation>
</comment>
<dbReference type="GO" id="GO:0031509">
    <property type="term" value="P:subtelomeric heterochromatin formation"/>
    <property type="evidence" value="ECO:0007669"/>
    <property type="project" value="InterPro"/>
</dbReference>
<evidence type="ECO:0000259" key="14">
    <source>
        <dbReference type="Pfam" id="PF21183"/>
    </source>
</evidence>
<protein>
    <recommendedName>
        <fullName evidence="4 9">Histone acetyltransferase type B catalytic subunit</fullName>
        <ecNumber evidence="3 9">2.3.1.48</ecNumber>
    </recommendedName>
</protein>
<evidence type="ECO:0000256" key="5">
    <source>
        <dbReference type="ARBA" id="ARBA00022679"/>
    </source>
</evidence>
<dbReference type="Gene3D" id="1.10.10.390">
    <property type="match status" value="1"/>
</dbReference>
<dbReference type="InterPro" id="IPR019467">
    <property type="entry name" value="Hat1_N"/>
</dbReference>
<evidence type="ECO:0000256" key="11">
    <source>
        <dbReference type="PIRSR" id="PIRSR038084-2"/>
    </source>
</evidence>
<dbReference type="InterPro" id="IPR016181">
    <property type="entry name" value="Acyl_CoA_acyltransferase"/>
</dbReference>
<dbReference type="GO" id="GO:0005634">
    <property type="term" value="C:nucleus"/>
    <property type="evidence" value="ECO:0007669"/>
    <property type="project" value="UniProtKB-SubCell"/>
</dbReference>
<dbReference type="AlphaFoldDB" id="A0AAN9TDW5"/>
<evidence type="ECO:0000256" key="9">
    <source>
        <dbReference type="PIRNR" id="PIRNR038084"/>
    </source>
</evidence>
<comment type="catalytic activity">
    <reaction evidence="8 9">
        <text>L-lysyl-[protein] + acetyl-CoA = N(6)-acetyl-L-lysyl-[protein] + CoA + H(+)</text>
        <dbReference type="Rhea" id="RHEA:45948"/>
        <dbReference type="Rhea" id="RHEA-COMP:9752"/>
        <dbReference type="Rhea" id="RHEA-COMP:10731"/>
        <dbReference type="ChEBI" id="CHEBI:15378"/>
        <dbReference type="ChEBI" id="CHEBI:29969"/>
        <dbReference type="ChEBI" id="CHEBI:57287"/>
        <dbReference type="ChEBI" id="CHEBI:57288"/>
        <dbReference type="ChEBI" id="CHEBI:61930"/>
        <dbReference type="EC" id="2.3.1.48"/>
    </reaction>
</comment>
<gene>
    <name evidence="15" type="ORF">V9T40_003881</name>
</gene>
<keyword evidence="16" id="KW-1185">Reference proteome</keyword>
<evidence type="ECO:0000256" key="12">
    <source>
        <dbReference type="PIRSR" id="PIRSR038084-3"/>
    </source>
</evidence>
<feature type="active site" description="Proton donor/acceptor" evidence="10">
    <location>
        <position position="274"/>
    </location>
</feature>
<evidence type="ECO:0000313" key="15">
    <source>
        <dbReference type="EMBL" id="KAK7586005.1"/>
    </source>
</evidence>
<evidence type="ECO:0000313" key="16">
    <source>
        <dbReference type="Proteomes" id="UP001367676"/>
    </source>
</evidence>